<dbReference type="Proteomes" id="UP000823889">
    <property type="component" value="Unassembled WGS sequence"/>
</dbReference>
<accession>A0A9D2RIU7</accession>
<evidence type="ECO:0000313" key="2">
    <source>
        <dbReference type="Proteomes" id="UP000823889"/>
    </source>
</evidence>
<gene>
    <name evidence="1" type="ORF">H9906_02025</name>
</gene>
<dbReference type="EMBL" id="DWUQ01000039">
    <property type="protein sequence ID" value="HJD43793.1"/>
    <property type="molecule type" value="Genomic_DNA"/>
</dbReference>
<proteinExistence type="predicted"/>
<dbReference type="Gene3D" id="3.40.50.2000">
    <property type="entry name" value="Glycogen Phosphorylase B"/>
    <property type="match status" value="1"/>
</dbReference>
<reference evidence="1" key="1">
    <citation type="journal article" date="2021" name="PeerJ">
        <title>Extensive microbial diversity within the chicken gut microbiome revealed by metagenomics and culture.</title>
        <authorList>
            <person name="Gilroy R."/>
            <person name="Ravi A."/>
            <person name="Getino M."/>
            <person name="Pursley I."/>
            <person name="Horton D.L."/>
            <person name="Alikhan N.F."/>
            <person name="Baker D."/>
            <person name="Gharbi K."/>
            <person name="Hall N."/>
            <person name="Watson M."/>
            <person name="Adriaenssens E.M."/>
            <person name="Foster-Nyarko E."/>
            <person name="Jarju S."/>
            <person name="Secka A."/>
            <person name="Antonio M."/>
            <person name="Oren A."/>
            <person name="Chaudhuri R.R."/>
            <person name="La Ragione R."/>
            <person name="Hildebrand F."/>
            <person name="Pallen M.J."/>
        </authorList>
    </citation>
    <scope>NUCLEOTIDE SEQUENCE</scope>
    <source>
        <strain evidence="1">9264</strain>
    </source>
</reference>
<reference evidence="1" key="2">
    <citation type="submission" date="2021-04" db="EMBL/GenBank/DDBJ databases">
        <authorList>
            <person name="Gilroy R."/>
        </authorList>
    </citation>
    <scope>NUCLEOTIDE SEQUENCE</scope>
    <source>
        <strain evidence="1">9264</strain>
    </source>
</reference>
<dbReference type="AlphaFoldDB" id="A0A9D2RIU7"/>
<dbReference type="SUPFAM" id="SSF53756">
    <property type="entry name" value="UDP-Glycosyltransferase/glycogen phosphorylase"/>
    <property type="match status" value="1"/>
</dbReference>
<protein>
    <submittedName>
        <fullName evidence="1">Glycosyltransferase family 1 protein</fullName>
    </submittedName>
</protein>
<organism evidence="1 2">
    <name type="scientific">Candidatus Paenalcaligenes intestinipullorum</name>
    <dbReference type="NCBI Taxonomy" id="2838718"/>
    <lineage>
        <taxon>Bacteria</taxon>
        <taxon>Pseudomonadati</taxon>
        <taxon>Pseudomonadota</taxon>
        <taxon>Betaproteobacteria</taxon>
        <taxon>Burkholderiales</taxon>
        <taxon>Alcaligenaceae</taxon>
        <taxon>Paenalcaligenes</taxon>
    </lineage>
</organism>
<evidence type="ECO:0000313" key="1">
    <source>
        <dbReference type="EMBL" id="HJD43793.1"/>
    </source>
</evidence>
<sequence length="64" mass="7170">MRILFINLEKGWRGSERQTYLAALRLQELGYHVDVIARAKQTLAARLQQAGVTVKEVSGNQGLC</sequence>
<name>A0A9D2RIU7_9BURK</name>
<comment type="caution">
    <text evidence="1">The sequence shown here is derived from an EMBL/GenBank/DDBJ whole genome shotgun (WGS) entry which is preliminary data.</text>
</comment>
<feature type="non-terminal residue" evidence="1">
    <location>
        <position position="64"/>
    </location>
</feature>